<dbReference type="EMBL" id="JAQYXL010000001">
    <property type="protein sequence ID" value="MEN3231741.1"/>
    <property type="molecule type" value="Genomic_DNA"/>
</dbReference>
<dbReference type="InterPro" id="IPR052162">
    <property type="entry name" value="Sensor_kinase/Photoreceptor"/>
</dbReference>
<sequence>MLGSALRTAFFSPGRSDFTCWARISGSRRQIGGAQREQRGRSAPAACRMIEEGEARQTEESSEARGRVAVDLADLSPFTWDPATGAVNWDARLKAIWGLPPDAPVDLIAWRSAVHPNDRHRVEEALAQCRDPAGDGVYSIEHRVIGLGDGVERRIAMRGRTRFEDGRPTGFVGVGLEIAEPKADDATGRANDQALRRFAEQSAHVLWLADLGNGRRTYLNLALREVWGLPQEALASIESWLGTIHPDDRDSVSRSIERAAEGHVAVLEYRILRPSDRTVRRIRDTFFPIRGEAGGIRHVGGIAEDVTGRSGACIYVVDEGAASRRAWLRVLQPAGYDVQVFASAAVFVEIAGSLRSGCVILDIEAAGAESLTVVKAIKAAGLTLPVLVIGRSHGDIGYGVRAMKAGAVDYLEKPWQPTALLTAVSSALAELREDADRSQAKDDAKLRIGGLSIREREVLEGLLAGGTNKSIGRALGLSPRTVEIHRAHVMEALGVRTLSEAVLMATRAGVQPTVGL</sequence>
<protein>
    <recommendedName>
        <fullName evidence="2">histidine kinase</fullName>
        <ecNumber evidence="2">2.7.13.3</ecNumber>
    </recommendedName>
</protein>
<feature type="modified residue" description="4-aspartylphosphate" evidence="7">
    <location>
        <position position="362"/>
    </location>
</feature>
<dbReference type="PROSITE" id="PS50043">
    <property type="entry name" value="HTH_LUXR_2"/>
    <property type="match status" value="1"/>
</dbReference>
<dbReference type="SUPFAM" id="SSF52172">
    <property type="entry name" value="CheY-like"/>
    <property type="match status" value="1"/>
</dbReference>
<dbReference type="SUPFAM" id="SSF55785">
    <property type="entry name" value="PYP-like sensor domain (PAS domain)"/>
    <property type="match status" value="2"/>
</dbReference>
<dbReference type="PANTHER" id="PTHR43304">
    <property type="entry name" value="PHYTOCHROME-LIKE PROTEIN CPH1"/>
    <property type="match status" value="1"/>
</dbReference>
<dbReference type="PROSITE" id="PS50112">
    <property type="entry name" value="PAS"/>
    <property type="match status" value="1"/>
</dbReference>
<keyword evidence="6" id="KW-0238">DNA-binding</keyword>
<dbReference type="PRINTS" id="PR00038">
    <property type="entry name" value="HTHLUXR"/>
</dbReference>
<dbReference type="RefSeq" id="WP_312034867.1">
    <property type="nucleotide sequence ID" value="NZ_JACWCW010000070.1"/>
</dbReference>
<evidence type="ECO:0000256" key="3">
    <source>
        <dbReference type="ARBA" id="ARBA00022553"/>
    </source>
</evidence>
<keyword evidence="4" id="KW-0808">Transferase</keyword>
<dbReference type="InterPro" id="IPR013655">
    <property type="entry name" value="PAS_fold_3"/>
</dbReference>
<feature type="domain" description="Response regulatory" evidence="9">
    <location>
        <begin position="313"/>
        <end position="428"/>
    </location>
</feature>
<dbReference type="SUPFAM" id="SSF46894">
    <property type="entry name" value="C-terminal effector domain of the bipartite response regulators"/>
    <property type="match status" value="1"/>
</dbReference>
<dbReference type="SMART" id="SM00091">
    <property type="entry name" value="PAS"/>
    <property type="match status" value="2"/>
</dbReference>
<dbReference type="Pfam" id="PF08447">
    <property type="entry name" value="PAS_3"/>
    <property type="match status" value="2"/>
</dbReference>
<evidence type="ECO:0000313" key="11">
    <source>
        <dbReference type="EMBL" id="MEN3231741.1"/>
    </source>
</evidence>
<proteinExistence type="predicted"/>
<comment type="catalytic activity">
    <reaction evidence="1">
        <text>ATP + protein L-histidine = ADP + protein N-phospho-L-histidine.</text>
        <dbReference type="EC" id="2.7.13.3"/>
    </reaction>
</comment>
<name>A0ABU9ZKP2_9HYPH</name>
<gene>
    <name evidence="11" type="ORF">PUR21_29615</name>
</gene>
<reference evidence="11 12" key="1">
    <citation type="journal article" date="2023" name="PLoS ONE">
        <title>Complete genome assembly of Hawai'i environmental nontuberculous mycobacteria reveals unexpected co-isolation with methylobacteria.</title>
        <authorList>
            <person name="Hendrix J."/>
            <person name="Epperson L.E."/>
            <person name="Tong E.I."/>
            <person name="Chan Y.L."/>
            <person name="Hasan N.A."/>
            <person name="Dawrs S.N."/>
            <person name="Norton G.J."/>
            <person name="Virdi R."/>
            <person name="Crooks J.L."/>
            <person name="Chan E.D."/>
            <person name="Honda J.R."/>
            <person name="Strong M."/>
        </authorList>
    </citation>
    <scope>NUCLEOTIDE SEQUENCE [LARGE SCALE GENOMIC DNA]</scope>
    <source>
        <strain evidence="11 12">NJH_HI01</strain>
    </source>
</reference>
<dbReference type="InterPro" id="IPR001789">
    <property type="entry name" value="Sig_transdc_resp-reg_receiver"/>
</dbReference>
<dbReference type="InterPro" id="IPR016032">
    <property type="entry name" value="Sig_transdc_resp-reg_C-effctor"/>
</dbReference>
<organism evidence="11 12">
    <name type="scientific">Methylorubrum rhodesianum</name>
    <dbReference type="NCBI Taxonomy" id="29427"/>
    <lineage>
        <taxon>Bacteria</taxon>
        <taxon>Pseudomonadati</taxon>
        <taxon>Pseudomonadota</taxon>
        <taxon>Alphaproteobacteria</taxon>
        <taxon>Hyphomicrobiales</taxon>
        <taxon>Methylobacteriaceae</taxon>
        <taxon>Methylorubrum</taxon>
    </lineage>
</organism>
<evidence type="ECO:0000256" key="6">
    <source>
        <dbReference type="ARBA" id="ARBA00023125"/>
    </source>
</evidence>
<dbReference type="InterPro" id="IPR000014">
    <property type="entry name" value="PAS"/>
</dbReference>
<evidence type="ECO:0000259" key="9">
    <source>
        <dbReference type="PROSITE" id="PS50110"/>
    </source>
</evidence>
<dbReference type="InterPro" id="IPR001610">
    <property type="entry name" value="PAC"/>
</dbReference>
<comment type="caution">
    <text evidence="11">The sequence shown here is derived from an EMBL/GenBank/DDBJ whole genome shotgun (WGS) entry which is preliminary data.</text>
</comment>
<dbReference type="Proteomes" id="UP001404845">
    <property type="component" value="Unassembled WGS sequence"/>
</dbReference>
<dbReference type="Gene3D" id="3.40.50.2300">
    <property type="match status" value="1"/>
</dbReference>
<evidence type="ECO:0000256" key="5">
    <source>
        <dbReference type="ARBA" id="ARBA00022777"/>
    </source>
</evidence>
<dbReference type="Pfam" id="PF00072">
    <property type="entry name" value="Response_reg"/>
    <property type="match status" value="1"/>
</dbReference>
<dbReference type="InterPro" id="IPR011006">
    <property type="entry name" value="CheY-like_superfamily"/>
</dbReference>
<dbReference type="NCBIfam" id="TIGR00229">
    <property type="entry name" value="sensory_box"/>
    <property type="match status" value="1"/>
</dbReference>
<keyword evidence="12" id="KW-1185">Reference proteome</keyword>
<feature type="domain" description="PAS" evidence="10">
    <location>
        <begin position="191"/>
        <end position="263"/>
    </location>
</feature>
<dbReference type="CDD" id="cd06170">
    <property type="entry name" value="LuxR_C_like"/>
    <property type="match status" value="1"/>
</dbReference>
<dbReference type="SMART" id="SM00448">
    <property type="entry name" value="REC"/>
    <property type="match status" value="1"/>
</dbReference>
<evidence type="ECO:0000313" key="12">
    <source>
        <dbReference type="Proteomes" id="UP001404845"/>
    </source>
</evidence>
<evidence type="ECO:0000259" key="10">
    <source>
        <dbReference type="PROSITE" id="PS50112"/>
    </source>
</evidence>
<dbReference type="EC" id="2.7.13.3" evidence="2"/>
<evidence type="ECO:0000256" key="1">
    <source>
        <dbReference type="ARBA" id="ARBA00000085"/>
    </source>
</evidence>
<dbReference type="InterPro" id="IPR000792">
    <property type="entry name" value="Tscrpt_reg_LuxR_C"/>
</dbReference>
<dbReference type="CDD" id="cd00130">
    <property type="entry name" value="PAS"/>
    <property type="match status" value="1"/>
</dbReference>
<accession>A0ABU9ZKP2</accession>
<dbReference type="InterPro" id="IPR036388">
    <property type="entry name" value="WH-like_DNA-bd_sf"/>
</dbReference>
<dbReference type="Gene3D" id="3.30.450.20">
    <property type="entry name" value="PAS domain"/>
    <property type="match status" value="2"/>
</dbReference>
<dbReference type="Gene3D" id="1.10.10.10">
    <property type="entry name" value="Winged helix-like DNA-binding domain superfamily/Winged helix DNA-binding domain"/>
    <property type="match status" value="1"/>
</dbReference>
<dbReference type="InterPro" id="IPR035965">
    <property type="entry name" value="PAS-like_dom_sf"/>
</dbReference>
<dbReference type="SMART" id="SM00421">
    <property type="entry name" value="HTH_LUXR"/>
    <property type="match status" value="1"/>
</dbReference>
<evidence type="ECO:0000256" key="4">
    <source>
        <dbReference type="ARBA" id="ARBA00022679"/>
    </source>
</evidence>
<evidence type="ECO:0000256" key="7">
    <source>
        <dbReference type="PROSITE-ProRule" id="PRU00169"/>
    </source>
</evidence>
<keyword evidence="3 7" id="KW-0597">Phosphoprotein</keyword>
<feature type="domain" description="HTH luxR-type" evidence="8">
    <location>
        <begin position="444"/>
        <end position="509"/>
    </location>
</feature>
<dbReference type="Pfam" id="PF00196">
    <property type="entry name" value="GerE"/>
    <property type="match status" value="1"/>
</dbReference>
<dbReference type="SMART" id="SM00086">
    <property type="entry name" value="PAC"/>
    <property type="match status" value="1"/>
</dbReference>
<dbReference type="PROSITE" id="PS50110">
    <property type="entry name" value="RESPONSE_REGULATORY"/>
    <property type="match status" value="1"/>
</dbReference>
<dbReference type="PANTHER" id="PTHR43304:SF1">
    <property type="entry name" value="PAC DOMAIN-CONTAINING PROTEIN"/>
    <property type="match status" value="1"/>
</dbReference>
<keyword evidence="5" id="KW-0418">Kinase</keyword>
<evidence type="ECO:0000259" key="8">
    <source>
        <dbReference type="PROSITE" id="PS50043"/>
    </source>
</evidence>
<evidence type="ECO:0000256" key="2">
    <source>
        <dbReference type="ARBA" id="ARBA00012438"/>
    </source>
</evidence>